<comment type="caution">
    <text evidence="2">The sequence shown here is derived from an EMBL/GenBank/DDBJ whole genome shotgun (WGS) entry which is preliminary data.</text>
</comment>
<protein>
    <submittedName>
        <fullName evidence="2">Disintegrin and metalloproteinase domain-containing protein 10</fullName>
    </submittedName>
</protein>
<dbReference type="InterPro" id="IPR051489">
    <property type="entry name" value="ADAM_Metalloproteinase"/>
</dbReference>
<evidence type="ECO:0000256" key="1">
    <source>
        <dbReference type="SAM" id="SignalP"/>
    </source>
</evidence>
<dbReference type="PANTHER" id="PTHR45702">
    <property type="entry name" value="ADAM10/ADAM17 METALLOPEPTIDASE FAMILY MEMBER"/>
    <property type="match status" value="1"/>
</dbReference>
<dbReference type="EMBL" id="BPLR01014976">
    <property type="protein sequence ID" value="GIY72659.1"/>
    <property type="molecule type" value="Genomic_DNA"/>
</dbReference>
<accession>A0AAV4VSB0</accession>
<name>A0AAV4VSB0_CAEEX</name>
<sequence length="120" mass="14459">MIAISLLFMFPFVTWTAVESTQRLNEYIQYYEPLNYNTKKVHDNHLRAKRSTDSNPYLHLSFEAQRRRFNIRLKRDTSIFSKISSLRLQMAKIQTSIYHMYTKDTCQVSRKRKFDGWLAL</sequence>
<dbReference type="GO" id="GO:0004222">
    <property type="term" value="F:metalloendopeptidase activity"/>
    <property type="evidence" value="ECO:0007669"/>
    <property type="project" value="TreeGrafter"/>
</dbReference>
<dbReference type="AlphaFoldDB" id="A0AAV4VSB0"/>
<evidence type="ECO:0000313" key="3">
    <source>
        <dbReference type="Proteomes" id="UP001054945"/>
    </source>
</evidence>
<keyword evidence="1" id="KW-0732">Signal</keyword>
<organism evidence="2 3">
    <name type="scientific">Caerostris extrusa</name>
    <name type="common">Bark spider</name>
    <name type="synonym">Caerostris bankana</name>
    <dbReference type="NCBI Taxonomy" id="172846"/>
    <lineage>
        <taxon>Eukaryota</taxon>
        <taxon>Metazoa</taxon>
        <taxon>Ecdysozoa</taxon>
        <taxon>Arthropoda</taxon>
        <taxon>Chelicerata</taxon>
        <taxon>Arachnida</taxon>
        <taxon>Araneae</taxon>
        <taxon>Araneomorphae</taxon>
        <taxon>Entelegynae</taxon>
        <taxon>Araneoidea</taxon>
        <taxon>Araneidae</taxon>
        <taxon>Caerostris</taxon>
    </lineage>
</organism>
<feature type="signal peptide" evidence="1">
    <location>
        <begin position="1"/>
        <end position="16"/>
    </location>
</feature>
<dbReference type="GO" id="GO:0006509">
    <property type="term" value="P:membrane protein ectodomain proteolysis"/>
    <property type="evidence" value="ECO:0007669"/>
    <property type="project" value="TreeGrafter"/>
</dbReference>
<evidence type="ECO:0000313" key="2">
    <source>
        <dbReference type="EMBL" id="GIY72659.1"/>
    </source>
</evidence>
<keyword evidence="2" id="KW-0482">Metalloprotease</keyword>
<dbReference type="GO" id="GO:0005886">
    <property type="term" value="C:plasma membrane"/>
    <property type="evidence" value="ECO:0007669"/>
    <property type="project" value="TreeGrafter"/>
</dbReference>
<reference evidence="2 3" key="1">
    <citation type="submission" date="2021-06" db="EMBL/GenBank/DDBJ databases">
        <title>Caerostris extrusa draft genome.</title>
        <authorList>
            <person name="Kono N."/>
            <person name="Arakawa K."/>
        </authorList>
    </citation>
    <scope>NUCLEOTIDE SEQUENCE [LARGE SCALE GENOMIC DNA]</scope>
</reference>
<dbReference type="PANTHER" id="PTHR45702:SF2">
    <property type="entry name" value="KUZBANIAN, ISOFORM A"/>
    <property type="match status" value="1"/>
</dbReference>
<dbReference type="Proteomes" id="UP001054945">
    <property type="component" value="Unassembled WGS sequence"/>
</dbReference>
<gene>
    <name evidence="2" type="primary">Adam10_1</name>
    <name evidence="2" type="ORF">CEXT_311611</name>
</gene>
<keyword evidence="2" id="KW-0645">Protease</keyword>
<keyword evidence="3" id="KW-1185">Reference proteome</keyword>
<dbReference type="GO" id="GO:0007219">
    <property type="term" value="P:Notch signaling pathway"/>
    <property type="evidence" value="ECO:0007669"/>
    <property type="project" value="TreeGrafter"/>
</dbReference>
<proteinExistence type="predicted"/>
<keyword evidence="2" id="KW-0378">Hydrolase</keyword>
<feature type="chain" id="PRO_5043327151" evidence="1">
    <location>
        <begin position="17"/>
        <end position="120"/>
    </location>
</feature>